<dbReference type="AlphaFoldDB" id="A0A7W7ACI0"/>
<comment type="subcellular location">
    <subcellularLocation>
        <location evidence="1 12">Cell outer membrane</location>
        <topology evidence="1 12">Multi-pass membrane protein</topology>
    </subcellularLocation>
</comment>
<evidence type="ECO:0000256" key="5">
    <source>
        <dbReference type="ARBA" id="ARBA00022692"/>
    </source>
</evidence>
<evidence type="ECO:0000256" key="2">
    <source>
        <dbReference type="ARBA" id="ARBA00022448"/>
    </source>
</evidence>
<keyword evidence="4" id="KW-0410">Iron transport</keyword>
<evidence type="ECO:0000256" key="9">
    <source>
        <dbReference type="ARBA" id="ARBA00023077"/>
    </source>
</evidence>
<evidence type="ECO:0000256" key="3">
    <source>
        <dbReference type="ARBA" id="ARBA00022452"/>
    </source>
</evidence>
<dbReference type="InterPro" id="IPR012910">
    <property type="entry name" value="Plug_dom"/>
</dbReference>
<dbReference type="SUPFAM" id="SSF56935">
    <property type="entry name" value="Porins"/>
    <property type="match status" value="1"/>
</dbReference>
<dbReference type="PROSITE" id="PS52016">
    <property type="entry name" value="TONB_DEPENDENT_REC_3"/>
    <property type="match status" value="1"/>
</dbReference>
<keyword evidence="5 12" id="KW-0812">Transmembrane</keyword>
<name>A0A7W7ACI0_9SPHN</name>
<dbReference type="RefSeq" id="WP_144904896.1">
    <property type="nucleotide sequence ID" value="NZ_JACHOA010000005.1"/>
</dbReference>
<evidence type="ECO:0000256" key="4">
    <source>
        <dbReference type="ARBA" id="ARBA00022496"/>
    </source>
</evidence>
<keyword evidence="19" id="KW-1185">Reference proteome</keyword>
<evidence type="ECO:0000256" key="11">
    <source>
        <dbReference type="ARBA" id="ARBA00023237"/>
    </source>
</evidence>
<keyword evidence="3 12" id="KW-1134">Transmembrane beta strand</keyword>
<feature type="domain" description="TonB-dependent receptor plug" evidence="17">
    <location>
        <begin position="59"/>
        <end position="171"/>
    </location>
</feature>
<protein>
    <submittedName>
        <fullName evidence="18">Iron complex outermembrane receptor protein</fullName>
    </submittedName>
</protein>
<dbReference type="InterPro" id="IPR010917">
    <property type="entry name" value="TonB_rcpt_CS"/>
</dbReference>
<evidence type="ECO:0000256" key="14">
    <source>
        <dbReference type="RuleBase" id="RU003357"/>
    </source>
</evidence>
<dbReference type="EMBL" id="JACHOA010000005">
    <property type="protein sequence ID" value="MBB4614396.1"/>
    <property type="molecule type" value="Genomic_DNA"/>
</dbReference>
<keyword evidence="7" id="KW-0408">Iron</keyword>
<evidence type="ECO:0000256" key="10">
    <source>
        <dbReference type="ARBA" id="ARBA00023136"/>
    </source>
</evidence>
<keyword evidence="6 15" id="KW-0732">Signal</keyword>
<proteinExistence type="inferred from homology"/>
<evidence type="ECO:0000256" key="7">
    <source>
        <dbReference type="ARBA" id="ARBA00023004"/>
    </source>
</evidence>
<dbReference type="OrthoDB" id="9760333at2"/>
<evidence type="ECO:0000256" key="6">
    <source>
        <dbReference type="ARBA" id="ARBA00022729"/>
    </source>
</evidence>
<feature type="short sequence motif" description="TonB C-terminal box" evidence="13">
    <location>
        <begin position="822"/>
        <end position="839"/>
    </location>
</feature>
<keyword evidence="10 12" id="KW-0472">Membrane</keyword>
<evidence type="ECO:0000259" key="16">
    <source>
        <dbReference type="Pfam" id="PF00593"/>
    </source>
</evidence>
<dbReference type="Pfam" id="PF00593">
    <property type="entry name" value="TonB_dep_Rec_b-barrel"/>
    <property type="match status" value="1"/>
</dbReference>
<feature type="signal peptide" evidence="15">
    <location>
        <begin position="1"/>
        <end position="24"/>
    </location>
</feature>
<evidence type="ECO:0000313" key="19">
    <source>
        <dbReference type="Proteomes" id="UP000538566"/>
    </source>
</evidence>
<keyword evidence="8" id="KW-0406">Ion transport</keyword>
<dbReference type="Pfam" id="PF07715">
    <property type="entry name" value="Plug"/>
    <property type="match status" value="1"/>
</dbReference>
<sequence length="839" mass="90759">MRDLRNTRNLFAALLCGASALAFAPEAALAADEPQAQEAQDSGGIGEIIVTAQKRAENVQDVPISITAFTADALQARGISDVTAMGNLAPNVTLDAGTPFSGSSSVLSAFIRGIGQNDFAFNLDPGVGVYLDGVYLARSVGANQDLLDIERVEILKGPQGDLFGRNTIGGAISIVTRRPAKEFGGRLEVTAGRFGRIDTKGTVNVPISNKLFSAFSFSTKKNDGYQRQIAFPGFASGVIADNFNYFGNKRPDRFGGEDQYSIRGKLLWEATPDVTVTLAGDYLHQDNNGVASTVIKTHTNPADPSNVFGPLYNGCIAGALPPFAMAGICNNIVQGTNLGGLVATSPTLFYGDQFLTRDIDDSYATGNNFSRLRSYGGSLTFEWDLGAAQLKSVTGYRELHWQSAQDEDGSPLPILQTSFDMNQKQFSEELQLTGAAMDDKLTYVLGAYYFDESGNLHDLVTFPGGLLQIDGQNYLGTKNYAGYAHLNYKFNDQFSITLGGRYTHEKKTFTGLQSDPNGIFYKLNGYYTVDEAARQSLCNNGAAVPSLQGIPPGLFCYPSGTNITQVYPVAPAGGFKQSFNNFSPKIGLELKVTPDVMIYASFAKGYKTGGWTTRLTTPQPVGTPAPTFGPEKATTWEMGVKSEFADRKAQLNVSGFYTKYKGIQLNFQIGTSPTLQNAGEAEIYGFEAEFQARPVADLTFSAGIGYTHAKYTSLSPFVTGVTLNSRLPKTPEWKLTFNPQYRIGLGDHGDLMVSADYTHTSSLFNDTENTLLLKRPATDVANASITYRAPDKNWELAAGVTNLTDERYLTTGQNQVAGGVTYGTYSRPREWSVTGRVNF</sequence>
<keyword evidence="18" id="KW-0675">Receptor</keyword>
<dbReference type="CDD" id="cd01347">
    <property type="entry name" value="ligand_gated_channel"/>
    <property type="match status" value="1"/>
</dbReference>
<evidence type="ECO:0000256" key="12">
    <source>
        <dbReference type="PROSITE-ProRule" id="PRU01360"/>
    </source>
</evidence>
<organism evidence="18 19">
    <name type="scientific">Novosphingobium taihuense</name>
    <dbReference type="NCBI Taxonomy" id="260085"/>
    <lineage>
        <taxon>Bacteria</taxon>
        <taxon>Pseudomonadati</taxon>
        <taxon>Pseudomonadota</taxon>
        <taxon>Alphaproteobacteria</taxon>
        <taxon>Sphingomonadales</taxon>
        <taxon>Sphingomonadaceae</taxon>
        <taxon>Novosphingobium</taxon>
    </lineage>
</organism>
<dbReference type="InterPro" id="IPR036942">
    <property type="entry name" value="Beta-barrel_TonB_sf"/>
</dbReference>
<keyword evidence="2 12" id="KW-0813">Transport</keyword>
<dbReference type="Proteomes" id="UP000538566">
    <property type="component" value="Unassembled WGS sequence"/>
</dbReference>
<dbReference type="PANTHER" id="PTHR32552:SF81">
    <property type="entry name" value="TONB-DEPENDENT OUTER MEMBRANE RECEPTOR"/>
    <property type="match status" value="1"/>
</dbReference>
<dbReference type="InterPro" id="IPR039426">
    <property type="entry name" value="TonB-dep_rcpt-like"/>
</dbReference>
<evidence type="ECO:0000313" key="18">
    <source>
        <dbReference type="EMBL" id="MBB4614396.1"/>
    </source>
</evidence>
<comment type="similarity">
    <text evidence="12 14">Belongs to the TonB-dependent receptor family.</text>
</comment>
<evidence type="ECO:0000256" key="8">
    <source>
        <dbReference type="ARBA" id="ARBA00023065"/>
    </source>
</evidence>
<feature type="chain" id="PRO_5031127259" evidence="15">
    <location>
        <begin position="25"/>
        <end position="839"/>
    </location>
</feature>
<reference evidence="18 19" key="1">
    <citation type="submission" date="2020-08" db="EMBL/GenBank/DDBJ databases">
        <title>Genomic Encyclopedia of Type Strains, Phase IV (KMG-IV): sequencing the most valuable type-strain genomes for metagenomic binning, comparative biology and taxonomic classification.</title>
        <authorList>
            <person name="Goeker M."/>
        </authorList>
    </citation>
    <scope>NUCLEOTIDE SEQUENCE [LARGE SCALE GENOMIC DNA]</scope>
    <source>
        <strain evidence="18 19">DSM 17507</strain>
    </source>
</reference>
<keyword evidence="9 14" id="KW-0798">TonB box</keyword>
<accession>A0A7W7ACI0</accession>
<evidence type="ECO:0000259" key="17">
    <source>
        <dbReference type="Pfam" id="PF07715"/>
    </source>
</evidence>
<keyword evidence="11 12" id="KW-0998">Cell outer membrane</keyword>
<comment type="caution">
    <text evidence="18">The sequence shown here is derived from an EMBL/GenBank/DDBJ whole genome shotgun (WGS) entry which is preliminary data.</text>
</comment>
<dbReference type="InterPro" id="IPR000531">
    <property type="entry name" value="Beta-barrel_TonB"/>
</dbReference>
<gene>
    <name evidence="18" type="ORF">GGR37_002683</name>
</gene>
<evidence type="ECO:0000256" key="1">
    <source>
        <dbReference type="ARBA" id="ARBA00004571"/>
    </source>
</evidence>
<dbReference type="Gene3D" id="2.40.170.20">
    <property type="entry name" value="TonB-dependent receptor, beta-barrel domain"/>
    <property type="match status" value="2"/>
</dbReference>
<dbReference type="PROSITE" id="PS01156">
    <property type="entry name" value="TONB_DEPENDENT_REC_2"/>
    <property type="match status" value="1"/>
</dbReference>
<evidence type="ECO:0000256" key="15">
    <source>
        <dbReference type="SAM" id="SignalP"/>
    </source>
</evidence>
<dbReference type="GO" id="GO:0009279">
    <property type="term" value="C:cell outer membrane"/>
    <property type="evidence" value="ECO:0007669"/>
    <property type="project" value="UniProtKB-SubCell"/>
</dbReference>
<dbReference type="GO" id="GO:0006826">
    <property type="term" value="P:iron ion transport"/>
    <property type="evidence" value="ECO:0007669"/>
    <property type="project" value="UniProtKB-KW"/>
</dbReference>
<dbReference type="PANTHER" id="PTHR32552">
    <property type="entry name" value="FERRICHROME IRON RECEPTOR-RELATED"/>
    <property type="match status" value="1"/>
</dbReference>
<feature type="domain" description="TonB-dependent receptor-like beta-barrel" evidence="16">
    <location>
        <begin position="340"/>
        <end position="803"/>
    </location>
</feature>
<evidence type="ECO:0000256" key="13">
    <source>
        <dbReference type="PROSITE-ProRule" id="PRU10144"/>
    </source>
</evidence>